<dbReference type="PANTHER" id="PTHR43294:SF21">
    <property type="entry name" value="CATION TRANSPORTING ATPASE"/>
    <property type="match status" value="1"/>
</dbReference>
<dbReference type="Pfam" id="PF00689">
    <property type="entry name" value="Cation_ATPase_C"/>
    <property type="match status" value="1"/>
</dbReference>
<feature type="transmembrane region" description="Helical" evidence="10">
    <location>
        <begin position="60"/>
        <end position="85"/>
    </location>
</feature>
<keyword evidence="7" id="KW-1278">Translocase</keyword>
<dbReference type="InterPro" id="IPR006068">
    <property type="entry name" value="ATPase_P-typ_cation-transptr_C"/>
</dbReference>
<evidence type="ECO:0000256" key="2">
    <source>
        <dbReference type="ARBA" id="ARBA00005675"/>
    </source>
</evidence>
<dbReference type="SFLD" id="SFLDG00002">
    <property type="entry name" value="C1.7:_P-type_atpase_like"/>
    <property type="match status" value="1"/>
</dbReference>
<dbReference type="NCBIfam" id="TIGR01494">
    <property type="entry name" value="ATPase_P-type"/>
    <property type="match status" value="2"/>
</dbReference>
<dbReference type="InterPro" id="IPR059000">
    <property type="entry name" value="ATPase_P-type_domA"/>
</dbReference>
<dbReference type="AlphaFoldDB" id="A0A1G1YHD4"/>
<keyword evidence="8 10" id="KW-1133">Transmembrane helix</keyword>
<dbReference type="SFLD" id="SFLDS00003">
    <property type="entry name" value="Haloacid_Dehalogenase"/>
    <property type="match status" value="1"/>
</dbReference>
<dbReference type="SUPFAM" id="SSF81665">
    <property type="entry name" value="Calcium ATPase, transmembrane domain M"/>
    <property type="match status" value="1"/>
</dbReference>
<dbReference type="InterPro" id="IPR036412">
    <property type="entry name" value="HAD-like_sf"/>
</dbReference>
<evidence type="ECO:0000256" key="8">
    <source>
        <dbReference type="ARBA" id="ARBA00022989"/>
    </source>
</evidence>
<keyword evidence="9 10" id="KW-0472">Membrane</keyword>
<dbReference type="Pfam" id="PF13246">
    <property type="entry name" value="Cation_ATPase"/>
    <property type="match status" value="1"/>
</dbReference>
<name>A0A1G1YHD4_9BACT</name>
<evidence type="ECO:0000256" key="7">
    <source>
        <dbReference type="ARBA" id="ARBA00022967"/>
    </source>
</evidence>
<feature type="transmembrane region" description="Helical" evidence="10">
    <location>
        <begin position="251"/>
        <end position="274"/>
    </location>
</feature>
<dbReference type="InterPro" id="IPR018303">
    <property type="entry name" value="ATPase_P-typ_P_site"/>
</dbReference>
<evidence type="ECO:0000313" key="12">
    <source>
        <dbReference type="EMBL" id="OGY51765.1"/>
    </source>
</evidence>
<evidence type="ECO:0000256" key="9">
    <source>
        <dbReference type="ARBA" id="ARBA00023136"/>
    </source>
</evidence>
<dbReference type="PANTHER" id="PTHR43294">
    <property type="entry name" value="SODIUM/POTASSIUM-TRANSPORTING ATPASE SUBUNIT ALPHA"/>
    <property type="match status" value="1"/>
</dbReference>
<evidence type="ECO:0000313" key="13">
    <source>
        <dbReference type="Proteomes" id="UP000177376"/>
    </source>
</evidence>
<gene>
    <name evidence="12" type="ORF">A3A02_04000</name>
</gene>
<dbReference type="SUPFAM" id="SSF81660">
    <property type="entry name" value="Metal cation-transporting ATPase, ATP-binding domain N"/>
    <property type="match status" value="1"/>
</dbReference>
<evidence type="ECO:0000256" key="10">
    <source>
        <dbReference type="SAM" id="Phobius"/>
    </source>
</evidence>
<dbReference type="GO" id="GO:0016887">
    <property type="term" value="F:ATP hydrolysis activity"/>
    <property type="evidence" value="ECO:0007669"/>
    <property type="project" value="InterPro"/>
</dbReference>
<dbReference type="SUPFAM" id="SSF81653">
    <property type="entry name" value="Calcium ATPase, transduction domain A"/>
    <property type="match status" value="1"/>
</dbReference>
<feature type="transmembrane region" description="Helical" evidence="10">
    <location>
        <begin position="91"/>
        <end position="108"/>
    </location>
</feature>
<dbReference type="InterPro" id="IPR008250">
    <property type="entry name" value="ATPase_P-typ_transduc_dom_A_sf"/>
</dbReference>
<keyword evidence="4 10" id="KW-0812">Transmembrane</keyword>
<protein>
    <recommendedName>
        <fullName evidence="11">Cation-transporting P-type ATPase N-terminal domain-containing protein</fullName>
    </recommendedName>
</protein>
<dbReference type="Pfam" id="PF00690">
    <property type="entry name" value="Cation_ATPase_N"/>
    <property type="match status" value="1"/>
</dbReference>
<dbReference type="InterPro" id="IPR004014">
    <property type="entry name" value="ATPase_P-typ_cation-transptr_N"/>
</dbReference>
<evidence type="ECO:0000256" key="3">
    <source>
        <dbReference type="ARBA" id="ARBA00022475"/>
    </source>
</evidence>
<dbReference type="InterPro" id="IPR044492">
    <property type="entry name" value="P_typ_ATPase_HD_dom"/>
</dbReference>
<feature type="transmembrane region" description="Helical" evidence="10">
    <location>
        <begin position="761"/>
        <end position="783"/>
    </location>
</feature>
<dbReference type="InterPro" id="IPR023214">
    <property type="entry name" value="HAD_sf"/>
</dbReference>
<organism evidence="12 13">
    <name type="scientific">Candidatus Buchananbacteria bacterium RIFCSPLOWO2_01_FULL_39_33</name>
    <dbReference type="NCBI Taxonomy" id="1797543"/>
    <lineage>
        <taxon>Bacteria</taxon>
        <taxon>Candidatus Buchananiibacteriota</taxon>
    </lineage>
</organism>
<feature type="transmembrane region" description="Helical" evidence="10">
    <location>
        <begin position="795"/>
        <end position="812"/>
    </location>
</feature>
<dbReference type="Proteomes" id="UP000177376">
    <property type="component" value="Unassembled WGS sequence"/>
</dbReference>
<dbReference type="Pfam" id="PF00122">
    <property type="entry name" value="E1-E2_ATPase"/>
    <property type="match status" value="1"/>
</dbReference>
<dbReference type="Gene3D" id="3.40.1110.10">
    <property type="entry name" value="Calcium-transporting ATPase, cytoplasmic domain N"/>
    <property type="match status" value="1"/>
</dbReference>
<dbReference type="GO" id="GO:0005886">
    <property type="term" value="C:plasma membrane"/>
    <property type="evidence" value="ECO:0007669"/>
    <property type="project" value="UniProtKB-SubCell"/>
</dbReference>
<evidence type="ECO:0000256" key="1">
    <source>
        <dbReference type="ARBA" id="ARBA00004651"/>
    </source>
</evidence>
<dbReference type="PRINTS" id="PR00119">
    <property type="entry name" value="CATATPASE"/>
</dbReference>
<evidence type="ECO:0000256" key="5">
    <source>
        <dbReference type="ARBA" id="ARBA00022741"/>
    </source>
</evidence>
<dbReference type="SFLD" id="SFLDF00027">
    <property type="entry name" value="p-type_atpase"/>
    <property type="match status" value="1"/>
</dbReference>
<dbReference type="SUPFAM" id="SSF56784">
    <property type="entry name" value="HAD-like"/>
    <property type="match status" value="1"/>
</dbReference>
<dbReference type="SMART" id="SM00831">
    <property type="entry name" value="Cation_ATPase_N"/>
    <property type="match status" value="1"/>
</dbReference>
<dbReference type="InterPro" id="IPR001757">
    <property type="entry name" value="P_typ_ATPase"/>
</dbReference>
<dbReference type="Pfam" id="PF08282">
    <property type="entry name" value="Hydrolase_3"/>
    <property type="match status" value="1"/>
</dbReference>
<dbReference type="EMBL" id="MHIM01000031">
    <property type="protein sequence ID" value="OGY51765.1"/>
    <property type="molecule type" value="Genomic_DNA"/>
</dbReference>
<accession>A0A1G1YHD4</accession>
<proteinExistence type="inferred from homology"/>
<evidence type="ECO:0000256" key="6">
    <source>
        <dbReference type="ARBA" id="ARBA00022840"/>
    </source>
</evidence>
<reference evidence="12 13" key="1">
    <citation type="journal article" date="2016" name="Nat. Commun.">
        <title>Thousands of microbial genomes shed light on interconnected biogeochemical processes in an aquifer system.</title>
        <authorList>
            <person name="Anantharaman K."/>
            <person name="Brown C.T."/>
            <person name="Hug L.A."/>
            <person name="Sharon I."/>
            <person name="Castelle C.J."/>
            <person name="Probst A.J."/>
            <person name="Thomas B.C."/>
            <person name="Singh A."/>
            <person name="Wilkins M.J."/>
            <person name="Karaoz U."/>
            <person name="Brodie E.L."/>
            <person name="Williams K.H."/>
            <person name="Hubbard S.S."/>
            <person name="Banfield J.F."/>
        </authorList>
    </citation>
    <scope>NUCLEOTIDE SEQUENCE [LARGE SCALE GENOMIC DNA]</scope>
</reference>
<dbReference type="InterPro" id="IPR023298">
    <property type="entry name" value="ATPase_P-typ_TM_dom_sf"/>
</dbReference>
<comment type="similarity">
    <text evidence="2">Belongs to the cation transport ATPase (P-type) (TC 3.A.3) family. Type IIA subfamily.</text>
</comment>
<keyword evidence="3" id="KW-1003">Cell membrane</keyword>
<feature type="transmembrane region" description="Helical" evidence="10">
    <location>
        <begin position="832"/>
        <end position="851"/>
    </location>
</feature>
<evidence type="ECO:0000259" key="11">
    <source>
        <dbReference type="SMART" id="SM00831"/>
    </source>
</evidence>
<dbReference type="InterPro" id="IPR023299">
    <property type="entry name" value="ATPase_P-typ_cyto_dom_N"/>
</dbReference>
<dbReference type="Gene3D" id="2.70.150.10">
    <property type="entry name" value="Calcium-transporting ATPase, cytoplasmic transduction domain A"/>
    <property type="match status" value="1"/>
</dbReference>
<dbReference type="PROSITE" id="PS00154">
    <property type="entry name" value="ATPASE_E1_E2"/>
    <property type="match status" value="1"/>
</dbReference>
<feature type="transmembrane region" description="Helical" evidence="10">
    <location>
        <begin position="280"/>
        <end position="312"/>
    </location>
</feature>
<dbReference type="InterPro" id="IPR050510">
    <property type="entry name" value="Cation_transp_ATPase_P-type"/>
</dbReference>
<keyword evidence="6" id="KW-0067">ATP-binding</keyword>
<feature type="transmembrane region" description="Helical" evidence="10">
    <location>
        <begin position="866"/>
        <end position="887"/>
    </location>
</feature>
<evidence type="ECO:0000256" key="4">
    <source>
        <dbReference type="ARBA" id="ARBA00022692"/>
    </source>
</evidence>
<feature type="transmembrane region" description="Helical" evidence="10">
    <location>
        <begin position="719"/>
        <end position="740"/>
    </location>
</feature>
<dbReference type="PRINTS" id="PR00120">
    <property type="entry name" value="HATPASE"/>
</dbReference>
<comment type="caution">
    <text evidence="12">The sequence shown here is derived from an EMBL/GenBank/DDBJ whole genome shotgun (WGS) entry which is preliminary data.</text>
</comment>
<comment type="subcellular location">
    <subcellularLocation>
        <location evidence="1">Cell membrane</location>
        <topology evidence="1">Multi-pass membrane protein</topology>
    </subcellularLocation>
</comment>
<feature type="transmembrane region" description="Helical" evidence="10">
    <location>
        <begin position="688"/>
        <end position="713"/>
    </location>
</feature>
<dbReference type="Gene3D" id="3.40.50.1000">
    <property type="entry name" value="HAD superfamily/HAD-like"/>
    <property type="match status" value="1"/>
</dbReference>
<feature type="domain" description="Cation-transporting P-type ATPase N-terminal" evidence="11">
    <location>
        <begin position="14"/>
        <end position="87"/>
    </location>
</feature>
<sequence length="903" mass="99836">MPIKKSKEKSSEEHWYALSVADCFKKLKSSKDGLSTKPVKARQRSFGLNILPQEKPLSGLLILLSQIKSPLVYVLLIAGSISWLLGDLTDAGVIFFAVLINTVFGWWQENKANKAVAKLRQIVRYQAKVLRDDQEIEIDSSELVPGDLVFISAGDKVPADSRVVEAKDLQTAEAALTGEAAPIAKNNKILKSGTYLADRKNMVYMGTLVVRGKATVLVCEIGLKTEIGKITKLVKETKEEKTPLQKKLAQFSSWLTVLVVVSSLLIFSLGLFLNQDPLEIFITAVAVAVAAIPEGLVIAVTIILTVGMQVILKKKALVRRLVAAETLGSTSIICTDKTGTLTEGKMQVANIITADKEYQIAKNESISKIEKVQDLILKVSVLCNEAVVENPQAALAELKIIGSPTEKALLIAAIQSGYNQQKLNQEYEKLDEMPFNSEKKFMATLHHHKILGHRHIFAKGAPEIILDFCDKVMIGGKAEKLNINYLIYLKKKYEGLTSQGLRLLAFAYKTGQNFKTCLNELGHLTFLGFVALKDPLRQEAKEAINLCQAAGIRPIIITGDHKLTAKAIFLELGFKTDGNIVEGKDLDNWTDEELQKRVSGIDIYARVEPHHKLRVVDAWQAKGEVVAMTGDGINDAPALKSADIGIALGDGSDVTKETADIVLLDNNFRVIVAAVEQGRIIFDNIRKVILYLLTDSFSEMILIIGALVIGLPLPILATQILWINLVADGLPNIAMTLEPGESGIMRDKPRKKSEPILNKEMKILIFIIGVITDIILLGLFIYLLGLLGEANLDHIRTIIFTALGIDSLLYVFSVRSLRHSIFNKNFFSNKYLVGAVIISFFMMLLAVYLPFLQDIFQTVSLGGNEWLIILILALIKIIFIEIVKYYFIVKNKIKSQKLMPLNV</sequence>
<keyword evidence="5" id="KW-0547">Nucleotide-binding</keyword>
<dbReference type="GO" id="GO:0005524">
    <property type="term" value="F:ATP binding"/>
    <property type="evidence" value="ECO:0007669"/>
    <property type="project" value="UniProtKB-KW"/>
</dbReference>
<dbReference type="Gene3D" id="1.20.1110.10">
    <property type="entry name" value="Calcium-transporting ATPase, transmembrane domain"/>
    <property type="match status" value="1"/>
</dbReference>